<dbReference type="Gene3D" id="3.30.360.10">
    <property type="entry name" value="Dihydrodipicolinate Reductase, domain 2"/>
    <property type="match status" value="1"/>
</dbReference>
<sequence>MLQGTLTSGAPLSLVFRRGPLFKGTPGFTWIIHGEKSEIKVTVASAALQASDDDRSIAVHNFATDEVEVIEWERQFTHLPPPARNVAAMYEAFADGEMGKYPDFEHAVLRHRQIDEVFKSSEEDRKGVYLS</sequence>
<evidence type="ECO:0000313" key="1">
    <source>
        <dbReference type="EMBL" id="KAL2055788.1"/>
    </source>
</evidence>
<gene>
    <name evidence="1" type="ORF">ABVK25_004032</name>
</gene>
<name>A0ABR4BEB7_9LECA</name>
<proteinExistence type="predicted"/>
<dbReference type="Proteomes" id="UP001590951">
    <property type="component" value="Unassembled WGS sequence"/>
</dbReference>
<organism evidence="1 2">
    <name type="scientific">Lepraria finkii</name>
    <dbReference type="NCBI Taxonomy" id="1340010"/>
    <lineage>
        <taxon>Eukaryota</taxon>
        <taxon>Fungi</taxon>
        <taxon>Dikarya</taxon>
        <taxon>Ascomycota</taxon>
        <taxon>Pezizomycotina</taxon>
        <taxon>Lecanoromycetes</taxon>
        <taxon>OSLEUM clade</taxon>
        <taxon>Lecanoromycetidae</taxon>
        <taxon>Lecanorales</taxon>
        <taxon>Lecanorineae</taxon>
        <taxon>Stereocaulaceae</taxon>
        <taxon>Lepraria</taxon>
    </lineage>
</organism>
<evidence type="ECO:0000313" key="2">
    <source>
        <dbReference type="Proteomes" id="UP001590951"/>
    </source>
</evidence>
<accession>A0ABR4BEB7</accession>
<comment type="caution">
    <text evidence="1">The sequence shown here is derived from an EMBL/GenBank/DDBJ whole genome shotgun (WGS) entry which is preliminary data.</text>
</comment>
<protein>
    <submittedName>
        <fullName evidence="1">Uncharacterized protein</fullName>
    </submittedName>
</protein>
<dbReference type="EMBL" id="JBHFEH010000010">
    <property type="protein sequence ID" value="KAL2055788.1"/>
    <property type="molecule type" value="Genomic_DNA"/>
</dbReference>
<reference evidence="1 2" key="1">
    <citation type="submission" date="2024-09" db="EMBL/GenBank/DDBJ databases">
        <title>Rethinking Asexuality: The Enigmatic Case of Functional Sexual Genes in Lepraria (Stereocaulaceae).</title>
        <authorList>
            <person name="Doellman M."/>
            <person name="Sun Y."/>
            <person name="Barcenas-Pena A."/>
            <person name="Lumbsch H.T."/>
            <person name="Grewe F."/>
        </authorList>
    </citation>
    <scope>NUCLEOTIDE SEQUENCE [LARGE SCALE GENOMIC DNA]</scope>
    <source>
        <strain evidence="1 2">Grewe 0041</strain>
    </source>
</reference>
<keyword evidence="2" id="KW-1185">Reference proteome</keyword>